<dbReference type="RefSeq" id="WP_353541869.1">
    <property type="nucleotide sequence ID" value="NZ_BAABRN010000015.1"/>
</dbReference>
<dbReference type="PANTHER" id="PTHR10434">
    <property type="entry name" value="1-ACYL-SN-GLYCEROL-3-PHOSPHATE ACYLTRANSFERASE"/>
    <property type="match status" value="1"/>
</dbReference>
<feature type="domain" description="Phospholipid/glycerol acyltransferase" evidence="3">
    <location>
        <begin position="36"/>
        <end position="141"/>
    </location>
</feature>
<dbReference type="EMBL" id="BAABRN010000015">
    <property type="protein sequence ID" value="GAA5501897.1"/>
    <property type="molecule type" value="Genomic_DNA"/>
</dbReference>
<comment type="caution">
    <text evidence="4">The sequence shown here is derived from an EMBL/GenBank/DDBJ whole genome shotgun (WGS) entry which is preliminary data.</text>
</comment>
<reference evidence="4 5" key="1">
    <citation type="submission" date="2024-02" db="EMBL/GenBank/DDBJ databases">
        <title>Deinococcus xinjiangensis NBRC 107630.</title>
        <authorList>
            <person name="Ichikawa N."/>
            <person name="Katano-Makiyama Y."/>
            <person name="Hidaka K."/>
        </authorList>
    </citation>
    <scope>NUCLEOTIDE SEQUENCE [LARGE SCALE GENOMIC DNA]</scope>
    <source>
        <strain evidence="4 5">NBRC 107630</strain>
    </source>
</reference>
<keyword evidence="2" id="KW-0012">Acyltransferase</keyword>
<evidence type="ECO:0000256" key="2">
    <source>
        <dbReference type="ARBA" id="ARBA00023315"/>
    </source>
</evidence>
<gene>
    <name evidence="4" type="ORF">Dxin01_01636</name>
</gene>
<evidence type="ECO:0000259" key="3">
    <source>
        <dbReference type="SMART" id="SM00563"/>
    </source>
</evidence>
<name>A0ABP9V9E5_9DEIO</name>
<dbReference type="Proteomes" id="UP001458946">
    <property type="component" value="Unassembled WGS sequence"/>
</dbReference>
<protein>
    <recommendedName>
        <fullName evidence="3">Phospholipid/glycerol acyltransferase domain-containing protein</fullName>
    </recommendedName>
</protein>
<dbReference type="PANTHER" id="PTHR10434:SF9">
    <property type="entry name" value="PHOSPHOLIPID_GLYCEROL ACYLTRANSFERASE DOMAIN-CONTAINING PROTEIN"/>
    <property type="match status" value="1"/>
</dbReference>
<dbReference type="InterPro" id="IPR002123">
    <property type="entry name" value="Plipid/glycerol_acylTrfase"/>
</dbReference>
<accession>A0ABP9V9E5</accession>
<sequence length="221" mass="24288">MIRPLVAPLLRRSIRSSLRRDLAGVWLRGQVPAGGAVLAPNHHSWWDAYLLGEVAASLGQDCRFLMTQRQLSRFPFLREVGAVDERSLRTLVRAARGGAWVVVFPEGAIRPAGELRGVQAGAAWLAQGAGVPLVPVALRVLMRGSQWPEAFVRFGATCPADTLAERLNTLLAALDQDLRDTDPDLAPDGYLRWVQGRASRHERVDLASRLLIRLGGFEEQS</sequence>
<dbReference type="CDD" id="cd07989">
    <property type="entry name" value="LPLAT_AGPAT-like"/>
    <property type="match status" value="1"/>
</dbReference>
<evidence type="ECO:0000256" key="1">
    <source>
        <dbReference type="ARBA" id="ARBA00022679"/>
    </source>
</evidence>
<organism evidence="4 5">
    <name type="scientific">Deinococcus xinjiangensis</name>
    <dbReference type="NCBI Taxonomy" id="457454"/>
    <lineage>
        <taxon>Bacteria</taxon>
        <taxon>Thermotogati</taxon>
        <taxon>Deinococcota</taxon>
        <taxon>Deinococci</taxon>
        <taxon>Deinococcales</taxon>
        <taxon>Deinococcaceae</taxon>
        <taxon>Deinococcus</taxon>
    </lineage>
</organism>
<dbReference type="SUPFAM" id="SSF69593">
    <property type="entry name" value="Glycerol-3-phosphate (1)-acyltransferase"/>
    <property type="match status" value="1"/>
</dbReference>
<dbReference type="Pfam" id="PF01553">
    <property type="entry name" value="Acyltransferase"/>
    <property type="match status" value="1"/>
</dbReference>
<proteinExistence type="predicted"/>
<dbReference type="SMART" id="SM00563">
    <property type="entry name" value="PlsC"/>
    <property type="match status" value="1"/>
</dbReference>
<keyword evidence="5" id="KW-1185">Reference proteome</keyword>
<evidence type="ECO:0000313" key="4">
    <source>
        <dbReference type="EMBL" id="GAA5501897.1"/>
    </source>
</evidence>
<keyword evidence="1" id="KW-0808">Transferase</keyword>
<evidence type="ECO:0000313" key="5">
    <source>
        <dbReference type="Proteomes" id="UP001458946"/>
    </source>
</evidence>